<gene>
    <name evidence="2" type="ORF">UCMB321_2010</name>
</gene>
<accession>A0A0C2IB91</accession>
<feature type="compositionally biased region" description="Basic and acidic residues" evidence="1">
    <location>
        <begin position="81"/>
        <end position="91"/>
    </location>
</feature>
<reference evidence="2 3" key="1">
    <citation type="submission" date="2015-01" db="EMBL/GenBank/DDBJ databases">
        <title>Complete genome of Pseudomonas batumici UCM B-321 producer of the batumin antibiotic with strong antistaphilococcal and potential anticancer activity.</title>
        <authorList>
            <person name="Klochko V.V."/>
            <person name="Zelena L.B."/>
            <person name="Elena K.A."/>
            <person name="Reva O.N."/>
        </authorList>
    </citation>
    <scope>NUCLEOTIDE SEQUENCE [LARGE SCALE GENOMIC DNA]</scope>
    <source>
        <strain evidence="2 3">UCM B-321</strain>
    </source>
</reference>
<protein>
    <submittedName>
        <fullName evidence="2">Phage capsid protein</fullName>
    </submittedName>
</protein>
<dbReference type="NCBIfam" id="TIGR01551">
    <property type="entry name" value="major_capsid_P2"/>
    <property type="match status" value="1"/>
</dbReference>
<dbReference type="STRING" id="226910.UCMB321_2010"/>
<name>A0A0C2IB91_9PSED</name>
<keyword evidence="3" id="KW-1185">Reference proteome</keyword>
<organism evidence="2 3">
    <name type="scientific">Pseudomonas batumici</name>
    <dbReference type="NCBI Taxonomy" id="226910"/>
    <lineage>
        <taxon>Bacteria</taxon>
        <taxon>Pseudomonadati</taxon>
        <taxon>Pseudomonadota</taxon>
        <taxon>Gammaproteobacteria</taxon>
        <taxon>Pseudomonadales</taxon>
        <taxon>Pseudomonadaceae</taxon>
        <taxon>Pseudomonas</taxon>
    </lineage>
</organism>
<comment type="caution">
    <text evidence="2">The sequence shown here is derived from an EMBL/GenBank/DDBJ whole genome shotgun (WGS) entry which is preliminary data.</text>
</comment>
<dbReference type="PATRIC" id="fig|226910.6.peg.2000"/>
<dbReference type="InterPro" id="IPR006441">
    <property type="entry name" value="Phage_P2_GpN"/>
</dbReference>
<sequence length="335" mass="37259">MRNDTRVLYNAYLQQLAQLHGVSDVTTKFTAAPSVAQTLETRIQESSAFLSAINVFGVSEQSGEKIGIGIDGTIASTTDTTLKDREPRDPSGLDNRGYTCTQTNFDTGIRYQKLDQWAKFKDFQARIRDAIIKAQALNRIMIGWNGTSRAATSNPATSPLLQDVNIGWLQKMRLENAARVLHEVVDGSGKIQIGAGKDFENIDALVVSMVNEFIEPWYQEDTDLVVICGRQLLADKYFPIINKTQAPTEMLAADIVTSQKRIGNLPAVRVPHFPANGLLVTRLDNLSLYWQEGTRRRTVVDNAKRDRIENFESVNESYVIEDLGCAAMAENITLS</sequence>
<dbReference type="RefSeq" id="WP_040065940.1">
    <property type="nucleotide sequence ID" value="NZ_JXDG01000021.1"/>
</dbReference>
<evidence type="ECO:0000256" key="1">
    <source>
        <dbReference type="SAM" id="MobiDB-lite"/>
    </source>
</evidence>
<dbReference type="AlphaFoldDB" id="A0A0C2IB91"/>
<dbReference type="Pfam" id="PF05125">
    <property type="entry name" value="Phage_cap_P2"/>
    <property type="match status" value="1"/>
</dbReference>
<evidence type="ECO:0000313" key="2">
    <source>
        <dbReference type="EMBL" id="KIH84210.1"/>
    </source>
</evidence>
<evidence type="ECO:0000313" key="3">
    <source>
        <dbReference type="Proteomes" id="UP000031535"/>
    </source>
</evidence>
<proteinExistence type="predicted"/>
<dbReference type="EMBL" id="JXDG01000021">
    <property type="protein sequence ID" value="KIH84210.1"/>
    <property type="molecule type" value="Genomic_DNA"/>
</dbReference>
<feature type="region of interest" description="Disordered" evidence="1">
    <location>
        <begin position="78"/>
        <end position="97"/>
    </location>
</feature>
<dbReference type="Proteomes" id="UP000031535">
    <property type="component" value="Unassembled WGS sequence"/>
</dbReference>
<dbReference type="OrthoDB" id="5464529at2"/>